<keyword evidence="3" id="KW-1185">Reference proteome</keyword>
<evidence type="ECO:0000313" key="2">
    <source>
        <dbReference type="EMBL" id="REF00655.1"/>
    </source>
</evidence>
<sequence>MIRQPDAADPQRRGRGTDAERRRDGLLALLAELEHMGTEPRLELVVSGVRVLCIGAGSTFAFVSEDGQVLGPTSEVHAVADVLVTDTRRP</sequence>
<evidence type="ECO:0000256" key="1">
    <source>
        <dbReference type="SAM" id="MobiDB-lite"/>
    </source>
</evidence>
<dbReference type="Proteomes" id="UP000256661">
    <property type="component" value="Unassembled WGS sequence"/>
</dbReference>
<gene>
    <name evidence="2" type="ORF">DFJ69_6211</name>
</gene>
<reference evidence="2 3" key="1">
    <citation type="submission" date="2018-08" db="EMBL/GenBank/DDBJ databases">
        <title>Sequencing the genomes of 1000 actinobacteria strains.</title>
        <authorList>
            <person name="Klenk H.-P."/>
        </authorList>
    </citation>
    <scope>NUCLEOTIDE SEQUENCE [LARGE SCALE GENOMIC DNA]</scope>
    <source>
        <strain evidence="2 3">DSM 43927</strain>
    </source>
</reference>
<accession>A0A3D9T7K8</accession>
<name>A0A3D9T7K8_9ACTN</name>
<feature type="region of interest" description="Disordered" evidence="1">
    <location>
        <begin position="1"/>
        <end position="21"/>
    </location>
</feature>
<organism evidence="2 3">
    <name type="scientific">Thermomonospora umbrina</name>
    <dbReference type="NCBI Taxonomy" id="111806"/>
    <lineage>
        <taxon>Bacteria</taxon>
        <taxon>Bacillati</taxon>
        <taxon>Actinomycetota</taxon>
        <taxon>Actinomycetes</taxon>
        <taxon>Streptosporangiales</taxon>
        <taxon>Thermomonosporaceae</taxon>
        <taxon>Thermomonospora</taxon>
    </lineage>
</organism>
<proteinExistence type="predicted"/>
<evidence type="ECO:0000313" key="3">
    <source>
        <dbReference type="Proteomes" id="UP000256661"/>
    </source>
</evidence>
<protein>
    <submittedName>
        <fullName evidence="2">Uncharacterized protein</fullName>
    </submittedName>
</protein>
<feature type="compositionally biased region" description="Basic and acidic residues" evidence="1">
    <location>
        <begin position="9"/>
        <end position="21"/>
    </location>
</feature>
<dbReference type="EMBL" id="QTTT01000001">
    <property type="protein sequence ID" value="REF00655.1"/>
    <property type="molecule type" value="Genomic_DNA"/>
</dbReference>
<comment type="caution">
    <text evidence="2">The sequence shown here is derived from an EMBL/GenBank/DDBJ whole genome shotgun (WGS) entry which is preliminary data.</text>
</comment>
<dbReference type="AlphaFoldDB" id="A0A3D9T7K8"/>